<dbReference type="OrthoDB" id="6163883at2759"/>
<evidence type="ECO:0000259" key="2">
    <source>
        <dbReference type="PROSITE" id="PS50119"/>
    </source>
</evidence>
<feature type="domain" description="B box-type" evidence="2">
    <location>
        <begin position="20"/>
        <end position="62"/>
    </location>
</feature>
<dbReference type="Gene3D" id="3.30.160.60">
    <property type="entry name" value="Classic Zinc Finger"/>
    <property type="match status" value="1"/>
</dbReference>
<keyword evidence="1" id="KW-0862">Zinc</keyword>
<dbReference type="PROSITE" id="PS50119">
    <property type="entry name" value="ZF_BBOX"/>
    <property type="match status" value="1"/>
</dbReference>
<dbReference type="InterPro" id="IPR011044">
    <property type="entry name" value="Quino_amine_DH_bsu"/>
</dbReference>
<accession>A0A8B6HFS8</accession>
<dbReference type="GO" id="GO:0008270">
    <property type="term" value="F:zinc ion binding"/>
    <property type="evidence" value="ECO:0007669"/>
    <property type="project" value="UniProtKB-KW"/>
</dbReference>
<name>A0A8B6HFS8_MYTGA</name>
<dbReference type="PANTHER" id="PTHR25462:SF296">
    <property type="entry name" value="MEIOTIC P26, ISOFORM F"/>
    <property type="match status" value="1"/>
</dbReference>
<dbReference type="InterPro" id="IPR000315">
    <property type="entry name" value="Znf_B-box"/>
</dbReference>
<organism evidence="3 4">
    <name type="scientific">Mytilus galloprovincialis</name>
    <name type="common">Mediterranean mussel</name>
    <dbReference type="NCBI Taxonomy" id="29158"/>
    <lineage>
        <taxon>Eukaryota</taxon>
        <taxon>Metazoa</taxon>
        <taxon>Spiralia</taxon>
        <taxon>Lophotrochozoa</taxon>
        <taxon>Mollusca</taxon>
        <taxon>Bivalvia</taxon>
        <taxon>Autobranchia</taxon>
        <taxon>Pteriomorphia</taxon>
        <taxon>Mytilida</taxon>
        <taxon>Mytiloidea</taxon>
        <taxon>Mytilidae</taxon>
        <taxon>Mytilinae</taxon>
        <taxon>Mytilus</taxon>
    </lineage>
</organism>
<comment type="caution">
    <text evidence="3">The sequence shown here is derived from an EMBL/GenBank/DDBJ whole genome shotgun (WGS) entry which is preliminary data.</text>
</comment>
<dbReference type="SUPFAM" id="SSF50969">
    <property type="entry name" value="YVTN repeat-like/Quinoprotein amine dehydrogenase"/>
    <property type="match status" value="1"/>
</dbReference>
<keyword evidence="1" id="KW-0863">Zinc-finger</keyword>
<reference evidence="3" key="1">
    <citation type="submission" date="2018-11" db="EMBL/GenBank/DDBJ databases">
        <authorList>
            <person name="Alioto T."/>
            <person name="Alioto T."/>
        </authorList>
    </citation>
    <scope>NUCLEOTIDE SEQUENCE</scope>
</reference>
<keyword evidence="1" id="KW-0479">Metal-binding</keyword>
<dbReference type="InterPro" id="IPR047153">
    <property type="entry name" value="TRIM45/56/19-like"/>
</dbReference>
<sequence length="576" mass="65819">MDTALTMDNGNDKSFQCNPCKRHEQKSEAKFWCEQCSEAFCEKCNSMHSWMKLLMTHDVVSIEDVGCKTDGLDLREVSEYCRMHPLKMVEVFCFQHKTPCCGLCAGIDHRKCDNVKQIEEIVHSSEMYTGNSLLGSLNDIKESTKTVLQAKEQEMANINVIAENTEEDATNFIHGIRSKLDICFEVFKKQLTVFRDEQNTRLNKRIRLLEQLIQSIEQWIKVIEVVQTSGSIIQLFVHVETVKQQIEASVKEMEHLCSSDTDILVHFKKNETLQKLESVDQIGSFSMEEKEIEINQLGDVFKMCSKIGICVPKFEDISIQHSRTMHFPRSKLTCGVCIADKFILLGDATTNQKMLHLVDRTTGLTISKTGITGDVKRLYFDKDLNRIFISCYSKGLFYADLKGETIAKIIKMSFNTDFVGALCRFDKHIYITVNNAIKKFIPSDSPKEMTKCFLTNTNSTELNGVTIWKEKVFYTTVDKEIKCASLDGREIFTYKSDKMRQPVSIAMLSADVLLILDRNCTLHALSSDGKKHSILLQKFQKVADPCDMWINIDDNTVYIAGGEHIDVYKIELNVKF</sequence>
<dbReference type="AlphaFoldDB" id="A0A8B6HFS8"/>
<dbReference type="SUPFAM" id="SSF57845">
    <property type="entry name" value="B-box zinc-binding domain"/>
    <property type="match status" value="1"/>
</dbReference>
<dbReference type="PANTHER" id="PTHR25462">
    <property type="entry name" value="BONUS, ISOFORM C-RELATED"/>
    <property type="match status" value="1"/>
</dbReference>
<dbReference type="Proteomes" id="UP000596742">
    <property type="component" value="Unassembled WGS sequence"/>
</dbReference>
<keyword evidence="4" id="KW-1185">Reference proteome</keyword>
<evidence type="ECO:0000256" key="1">
    <source>
        <dbReference type="PROSITE-ProRule" id="PRU00024"/>
    </source>
</evidence>
<gene>
    <name evidence="3" type="ORF">MGAL_10B082903</name>
</gene>
<evidence type="ECO:0000313" key="3">
    <source>
        <dbReference type="EMBL" id="VDI78837.1"/>
    </source>
</evidence>
<proteinExistence type="predicted"/>
<evidence type="ECO:0000313" key="4">
    <source>
        <dbReference type="Proteomes" id="UP000596742"/>
    </source>
</evidence>
<dbReference type="EMBL" id="UYJE01010005">
    <property type="protein sequence ID" value="VDI78837.1"/>
    <property type="molecule type" value="Genomic_DNA"/>
</dbReference>
<dbReference type="Pfam" id="PF00643">
    <property type="entry name" value="zf-B_box"/>
    <property type="match status" value="1"/>
</dbReference>
<protein>
    <recommendedName>
        <fullName evidence="2">B box-type domain-containing protein</fullName>
    </recommendedName>
</protein>